<comment type="catalytic activity">
    <reaction evidence="2">
        <text>2 GTP = 3',3'-c-di-GMP + 2 diphosphate</text>
        <dbReference type="Rhea" id="RHEA:24898"/>
        <dbReference type="ChEBI" id="CHEBI:33019"/>
        <dbReference type="ChEBI" id="CHEBI:37565"/>
        <dbReference type="ChEBI" id="CHEBI:58805"/>
        <dbReference type="EC" id="2.7.7.65"/>
    </reaction>
</comment>
<dbReference type="InterPro" id="IPR050469">
    <property type="entry name" value="Diguanylate_Cyclase"/>
</dbReference>
<evidence type="ECO:0000259" key="3">
    <source>
        <dbReference type="PROSITE" id="PS50887"/>
    </source>
</evidence>
<feature type="domain" description="GGDEF" evidence="3">
    <location>
        <begin position="190"/>
        <end position="307"/>
    </location>
</feature>
<dbReference type="InterPro" id="IPR043128">
    <property type="entry name" value="Rev_trsase/Diguanyl_cyclase"/>
</dbReference>
<dbReference type="SMART" id="SM00267">
    <property type="entry name" value="GGDEF"/>
    <property type="match status" value="1"/>
</dbReference>
<dbReference type="SUPFAM" id="SSF55073">
    <property type="entry name" value="Nucleotide cyclase"/>
    <property type="match status" value="1"/>
</dbReference>
<evidence type="ECO:0000256" key="2">
    <source>
        <dbReference type="ARBA" id="ARBA00034247"/>
    </source>
</evidence>
<dbReference type="KEGG" id="psil:PMA3_16060"/>
<proteinExistence type="predicted"/>
<sequence length="307" mass="33300">MDGFESASNKALAFLRRKLGFQMCMVTRTEGNDWAVIHRDDQGYGVAPGDVFNWGDSFCAAMVEGKGPNIAPNSNRVPAYGAAEIGRKIPIGAYIGVPLLLSDGRLFGTLCGIDPKPQPDSLADNQDLIELVGSMLSTILQMELKADEEERRAERYQAQAMKDALTGLYNRAGWDQLLVKEEARYQRYRQSSVVIVVDLDGLKDANDRLGHAAGDALIKRAATALLKASRAEDVVARLGGDEFGIIGVNCDLEGGLALCERMKIALESEGVNASYGLAATNKTIRISQALAIADQAMYQQKRQKKSA</sequence>
<evidence type="ECO:0000313" key="5">
    <source>
        <dbReference type="Proteomes" id="UP000078354"/>
    </source>
</evidence>
<evidence type="ECO:0000256" key="1">
    <source>
        <dbReference type="ARBA" id="ARBA00012528"/>
    </source>
</evidence>
<dbReference type="Pfam" id="PF00990">
    <property type="entry name" value="GGDEF"/>
    <property type="match status" value="1"/>
</dbReference>
<dbReference type="InterPro" id="IPR000160">
    <property type="entry name" value="GGDEF_dom"/>
</dbReference>
<dbReference type="InterPro" id="IPR003018">
    <property type="entry name" value="GAF"/>
</dbReference>
<dbReference type="PANTHER" id="PTHR45138">
    <property type="entry name" value="REGULATORY COMPONENTS OF SENSORY TRANSDUCTION SYSTEM"/>
    <property type="match status" value="1"/>
</dbReference>
<dbReference type="Pfam" id="PF01590">
    <property type="entry name" value="GAF"/>
    <property type="match status" value="1"/>
</dbReference>
<gene>
    <name evidence="4" type="ORF">PMA3_16060</name>
</gene>
<dbReference type="OrthoDB" id="9812358at2"/>
<dbReference type="SUPFAM" id="SSF55781">
    <property type="entry name" value="GAF domain-like"/>
    <property type="match status" value="1"/>
</dbReference>
<keyword evidence="5" id="KW-1185">Reference proteome</keyword>
<dbReference type="RefSeq" id="WP_064678087.1">
    <property type="nucleotide sequence ID" value="NZ_CP014870.1"/>
</dbReference>
<protein>
    <recommendedName>
        <fullName evidence="1">diguanylate cyclase</fullName>
        <ecNumber evidence="1">2.7.7.65</ecNumber>
    </recommendedName>
</protein>
<dbReference type="CDD" id="cd01949">
    <property type="entry name" value="GGDEF"/>
    <property type="match status" value="1"/>
</dbReference>
<reference evidence="4 5" key="1">
    <citation type="journal article" date="2018" name="Syst. Appl. Microbiol.">
        <title>Pseudomonas silesiensis sp. nov. strain A3T isolated from a biological pesticide sewage treatment plant and analysis of the complete genome sequence.</title>
        <authorList>
            <person name="Kaminski M.A."/>
            <person name="Furmanczyk E.M."/>
            <person name="Sobczak A."/>
            <person name="Dziembowski A."/>
            <person name="Lipinski L."/>
        </authorList>
    </citation>
    <scope>NUCLEOTIDE SEQUENCE [LARGE SCALE GENOMIC DNA]</scope>
    <source>
        <strain evidence="4 5">A3</strain>
    </source>
</reference>
<dbReference type="InterPro" id="IPR029016">
    <property type="entry name" value="GAF-like_dom_sf"/>
</dbReference>
<dbReference type="GO" id="GO:0052621">
    <property type="term" value="F:diguanylate cyclase activity"/>
    <property type="evidence" value="ECO:0007669"/>
    <property type="project" value="UniProtKB-EC"/>
</dbReference>
<dbReference type="Proteomes" id="UP000078354">
    <property type="component" value="Chromosome"/>
</dbReference>
<dbReference type="Gene3D" id="3.30.70.270">
    <property type="match status" value="1"/>
</dbReference>
<dbReference type="PROSITE" id="PS50887">
    <property type="entry name" value="GGDEF"/>
    <property type="match status" value="1"/>
</dbReference>
<dbReference type="Gene3D" id="3.30.450.40">
    <property type="match status" value="1"/>
</dbReference>
<dbReference type="AlphaFoldDB" id="A0A191YUM9"/>
<dbReference type="EMBL" id="CP014870">
    <property type="protein sequence ID" value="ANJ56577.1"/>
    <property type="molecule type" value="Genomic_DNA"/>
</dbReference>
<organism evidence="4 5">
    <name type="scientific">Pseudomonas silesiensis</name>
    <dbReference type="NCBI Taxonomy" id="1853130"/>
    <lineage>
        <taxon>Bacteria</taxon>
        <taxon>Pseudomonadati</taxon>
        <taxon>Pseudomonadota</taxon>
        <taxon>Gammaproteobacteria</taxon>
        <taxon>Pseudomonadales</taxon>
        <taxon>Pseudomonadaceae</taxon>
        <taxon>Pseudomonas</taxon>
    </lineage>
</organism>
<name>A0A191YUM9_9PSED</name>
<accession>A0A191YUM9</accession>
<dbReference type="STRING" id="1853130.PMA3_16060"/>
<dbReference type="InterPro" id="IPR029787">
    <property type="entry name" value="Nucleotide_cyclase"/>
</dbReference>
<dbReference type="PANTHER" id="PTHR45138:SF9">
    <property type="entry name" value="DIGUANYLATE CYCLASE DGCM-RELATED"/>
    <property type="match status" value="1"/>
</dbReference>
<dbReference type="NCBIfam" id="TIGR00254">
    <property type="entry name" value="GGDEF"/>
    <property type="match status" value="1"/>
</dbReference>
<dbReference type="SMART" id="SM00065">
    <property type="entry name" value="GAF"/>
    <property type="match status" value="1"/>
</dbReference>
<dbReference type="EC" id="2.7.7.65" evidence="1"/>
<evidence type="ECO:0000313" key="4">
    <source>
        <dbReference type="EMBL" id="ANJ56577.1"/>
    </source>
</evidence>